<evidence type="ECO:0000313" key="1">
    <source>
        <dbReference type="EMBL" id="OAF63829.1"/>
    </source>
</evidence>
<proteinExistence type="predicted"/>
<protein>
    <submittedName>
        <fullName evidence="1">Uncharacterized protein</fullName>
    </submittedName>
</protein>
<name>A0A177AP66_9BILA</name>
<dbReference type="EMBL" id="LWCA01002496">
    <property type="protein sequence ID" value="OAF63829.1"/>
    <property type="molecule type" value="Genomic_DNA"/>
</dbReference>
<gene>
    <name evidence="1" type="ORF">A3Q56_08457</name>
</gene>
<comment type="caution">
    <text evidence="1">The sequence shown here is derived from an EMBL/GenBank/DDBJ whole genome shotgun (WGS) entry which is preliminary data.</text>
</comment>
<sequence>MQLSDIILKPKALLNDVEEFNVDVKTWISEFDEYISLIDAKNELSAKQKALLMKSFMGQARQRLDSNVKTERFVAS</sequence>
<organism evidence="1 2">
    <name type="scientific">Intoshia linei</name>
    <dbReference type="NCBI Taxonomy" id="1819745"/>
    <lineage>
        <taxon>Eukaryota</taxon>
        <taxon>Metazoa</taxon>
        <taxon>Spiralia</taxon>
        <taxon>Lophotrochozoa</taxon>
        <taxon>Mesozoa</taxon>
        <taxon>Orthonectida</taxon>
        <taxon>Rhopaluridae</taxon>
        <taxon>Intoshia</taxon>
    </lineage>
</organism>
<keyword evidence="2" id="KW-1185">Reference proteome</keyword>
<dbReference type="AlphaFoldDB" id="A0A177AP66"/>
<reference evidence="1 2" key="1">
    <citation type="submission" date="2016-04" db="EMBL/GenBank/DDBJ databases">
        <title>The genome of Intoshia linei affirms orthonectids as highly simplified spiralians.</title>
        <authorList>
            <person name="Mikhailov K.V."/>
            <person name="Slusarev G.S."/>
            <person name="Nikitin M.A."/>
            <person name="Logacheva M.D."/>
            <person name="Penin A."/>
            <person name="Aleoshin V."/>
            <person name="Panchin Y.V."/>
        </authorList>
    </citation>
    <scope>NUCLEOTIDE SEQUENCE [LARGE SCALE GENOMIC DNA]</scope>
    <source>
        <strain evidence="1">Intl2013</strain>
        <tissue evidence="1">Whole animal</tissue>
    </source>
</reference>
<evidence type="ECO:0000313" key="2">
    <source>
        <dbReference type="Proteomes" id="UP000078046"/>
    </source>
</evidence>
<feature type="non-terminal residue" evidence="1">
    <location>
        <position position="76"/>
    </location>
</feature>
<dbReference type="Proteomes" id="UP000078046">
    <property type="component" value="Unassembled WGS sequence"/>
</dbReference>
<accession>A0A177AP66</accession>